<dbReference type="PROSITE" id="PS50005">
    <property type="entry name" value="TPR"/>
    <property type="match status" value="2"/>
</dbReference>
<feature type="region of interest" description="Disordered" evidence="2">
    <location>
        <begin position="182"/>
        <end position="203"/>
    </location>
</feature>
<protein>
    <submittedName>
        <fullName evidence="3">Tetratricopeptide repeat protein</fullName>
    </submittedName>
</protein>
<reference evidence="3" key="1">
    <citation type="submission" date="2020-12" db="EMBL/GenBank/DDBJ databases">
        <title>Bacterial taxonomy.</title>
        <authorList>
            <person name="Pan X."/>
        </authorList>
    </citation>
    <scope>NUCLEOTIDE SEQUENCE</scope>
    <source>
        <strain evidence="3">M0105</strain>
    </source>
</reference>
<dbReference type="Pfam" id="PF14559">
    <property type="entry name" value="TPR_19"/>
    <property type="match status" value="1"/>
</dbReference>
<evidence type="ECO:0000256" key="1">
    <source>
        <dbReference type="PROSITE-ProRule" id="PRU00339"/>
    </source>
</evidence>
<proteinExistence type="predicted"/>
<comment type="caution">
    <text evidence="3">The sequence shown here is derived from an EMBL/GenBank/DDBJ whole genome shotgun (WGS) entry which is preliminary data.</text>
</comment>
<feature type="repeat" description="TPR" evidence="1">
    <location>
        <begin position="76"/>
        <end position="109"/>
    </location>
</feature>
<sequence>MIHRATARHVWTILVVVALSGCETKGPLAELEAPGALQVSSGQSWYMLGVQLLATREPAQAERAFNRSLALEGLNARTLTGLGIATSQMGQMSRALMHLENARDLAPEDATVHTNLGVVLYDLGRYHEAKQAFQTAFILSSGSNEVAALYLAKAETAIAIADQESQPDPAVSHRLQRLGASEYRLMETNEQDAEGAESSGTPG</sequence>
<dbReference type="InterPro" id="IPR011990">
    <property type="entry name" value="TPR-like_helical_dom_sf"/>
</dbReference>
<organism evidence="3 4">
    <name type="scientific">Thermohalobaculum xanthum</name>
    <dbReference type="NCBI Taxonomy" id="2753746"/>
    <lineage>
        <taxon>Bacteria</taxon>
        <taxon>Pseudomonadati</taxon>
        <taxon>Pseudomonadota</taxon>
        <taxon>Alphaproteobacteria</taxon>
        <taxon>Rhodobacterales</taxon>
        <taxon>Paracoccaceae</taxon>
        <taxon>Thermohalobaculum</taxon>
    </lineage>
</organism>
<dbReference type="PANTHER" id="PTHR12558">
    <property type="entry name" value="CELL DIVISION CYCLE 16,23,27"/>
    <property type="match status" value="1"/>
</dbReference>
<dbReference type="PROSITE" id="PS51257">
    <property type="entry name" value="PROKAR_LIPOPROTEIN"/>
    <property type="match status" value="1"/>
</dbReference>
<dbReference type="AlphaFoldDB" id="A0A8J7M9R5"/>
<keyword evidence="1" id="KW-0802">TPR repeat</keyword>
<accession>A0A8J7M9R5</accession>
<dbReference type="InterPro" id="IPR019734">
    <property type="entry name" value="TPR_rpt"/>
</dbReference>
<feature type="repeat" description="TPR" evidence="1">
    <location>
        <begin position="110"/>
        <end position="143"/>
    </location>
</feature>
<dbReference type="SUPFAM" id="SSF48452">
    <property type="entry name" value="TPR-like"/>
    <property type="match status" value="1"/>
</dbReference>
<dbReference type="SMART" id="SM00028">
    <property type="entry name" value="TPR"/>
    <property type="match status" value="3"/>
</dbReference>
<dbReference type="PANTHER" id="PTHR12558:SF13">
    <property type="entry name" value="CELL DIVISION CYCLE PROTEIN 27 HOMOLOG"/>
    <property type="match status" value="1"/>
</dbReference>
<name>A0A8J7M9R5_9RHOB</name>
<gene>
    <name evidence="3" type="ORF">H0I76_16380</name>
</gene>
<keyword evidence="4" id="KW-1185">Reference proteome</keyword>
<dbReference type="EMBL" id="JAEHHL010000010">
    <property type="protein sequence ID" value="MBK0400778.1"/>
    <property type="molecule type" value="Genomic_DNA"/>
</dbReference>
<evidence type="ECO:0000313" key="4">
    <source>
        <dbReference type="Proteomes" id="UP000655420"/>
    </source>
</evidence>
<evidence type="ECO:0000313" key="3">
    <source>
        <dbReference type="EMBL" id="MBK0400778.1"/>
    </source>
</evidence>
<dbReference type="Gene3D" id="1.25.40.10">
    <property type="entry name" value="Tetratricopeptide repeat domain"/>
    <property type="match status" value="1"/>
</dbReference>
<dbReference type="Proteomes" id="UP000655420">
    <property type="component" value="Unassembled WGS sequence"/>
</dbReference>
<evidence type="ECO:0000256" key="2">
    <source>
        <dbReference type="SAM" id="MobiDB-lite"/>
    </source>
</evidence>
<dbReference type="RefSeq" id="WP_200612255.1">
    <property type="nucleotide sequence ID" value="NZ_JAEHHL010000010.1"/>
</dbReference>